<name>A0AAV0E1J2_9ASTE</name>
<reference evidence="1" key="1">
    <citation type="submission" date="2022-07" db="EMBL/GenBank/DDBJ databases">
        <authorList>
            <person name="Macas J."/>
            <person name="Novak P."/>
            <person name="Neumann P."/>
        </authorList>
    </citation>
    <scope>NUCLEOTIDE SEQUENCE</scope>
</reference>
<organism evidence="1 2">
    <name type="scientific">Cuscuta epithymum</name>
    <dbReference type="NCBI Taxonomy" id="186058"/>
    <lineage>
        <taxon>Eukaryota</taxon>
        <taxon>Viridiplantae</taxon>
        <taxon>Streptophyta</taxon>
        <taxon>Embryophyta</taxon>
        <taxon>Tracheophyta</taxon>
        <taxon>Spermatophyta</taxon>
        <taxon>Magnoliopsida</taxon>
        <taxon>eudicotyledons</taxon>
        <taxon>Gunneridae</taxon>
        <taxon>Pentapetalae</taxon>
        <taxon>asterids</taxon>
        <taxon>lamiids</taxon>
        <taxon>Solanales</taxon>
        <taxon>Convolvulaceae</taxon>
        <taxon>Cuscuteae</taxon>
        <taxon>Cuscuta</taxon>
        <taxon>Cuscuta subgen. Cuscuta</taxon>
    </lineage>
</organism>
<sequence>MFPTESEDSDQSISEDEDIDYKWSTSCVSLGSPADNKGNIGILSQLETLKDLHKLDCTSMVIPESPERRNELCIDDDVELPVFNNEHHFSVASSCNPDEEIGLFPVLEGICNSEEETVSDDEKLNVVSVKCETESILYEHTEAFYSNNEKSGCSLVCGISPKHIHPTNGRQGSVKHSHLFCYHREKEASHSVVGGDTFKSNISLSQIPLNVDLCTDPHMLGKSGLKDSLGNMQENEIELIGNDAAPSDIATEHKSSERSMAELLDCFQEKRSLQLGNSVKYYNINRTRITHFPRRNISPLGDRGADDDDIPSSDGEEIPQVLKAVVPETTIADQFHEALGSATRNDGIPHVLTTGKHCSGLFFNLQRVMLSEKERDLTFISHTLKGPGLSGEKICIDVRILSSSLEAKLFICHCTLKGEESSDGINHPNLKKTKGGSSLTVIFNPTICNDVELDKGNLIRIYPPWKEVNAKLNDEVVILSRYFSRIASDQINAWFGSLRFSLSFARATWILVERVLRAVFLS</sequence>
<dbReference type="PANTHER" id="PTHR35686:SF1">
    <property type="entry name" value="KINETOCHORE PROTEIN"/>
    <property type="match status" value="1"/>
</dbReference>
<dbReference type="Proteomes" id="UP001152523">
    <property type="component" value="Unassembled WGS sequence"/>
</dbReference>
<proteinExistence type="predicted"/>
<keyword evidence="2" id="KW-1185">Reference proteome</keyword>
<accession>A0AAV0E1J2</accession>
<dbReference type="AlphaFoldDB" id="A0AAV0E1J2"/>
<dbReference type="PANTHER" id="PTHR35686">
    <property type="entry name" value="KINETOCHORE PROTEIN"/>
    <property type="match status" value="1"/>
</dbReference>
<gene>
    <name evidence="1" type="ORF">CEPIT_LOCUS19523</name>
</gene>
<dbReference type="EMBL" id="CAMAPF010000182">
    <property type="protein sequence ID" value="CAH9111471.1"/>
    <property type="molecule type" value="Genomic_DNA"/>
</dbReference>
<evidence type="ECO:0000313" key="1">
    <source>
        <dbReference type="EMBL" id="CAH9111471.1"/>
    </source>
</evidence>
<evidence type="ECO:0000313" key="2">
    <source>
        <dbReference type="Proteomes" id="UP001152523"/>
    </source>
</evidence>
<protein>
    <submittedName>
        <fullName evidence="1">Uncharacterized protein</fullName>
    </submittedName>
</protein>
<comment type="caution">
    <text evidence="1">The sequence shown here is derived from an EMBL/GenBank/DDBJ whole genome shotgun (WGS) entry which is preliminary data.</text>
</comment>